<evidence type="ECO:0000256" key="1">
    <source>
        <dbReference type="SAM" id="MobiDB-lite"/>
    </source>
</evidence>
<dbReference type="AlphaFoldDB" id="A0A2I1R7Z9"/>
<dbReference type="PANTHER" id="PTHR36151:SF3">
    <property type="entry name" value="ER-BOUND OXYGENASE MPAB_MPAB'_RUBBER OXYGENASE CATALYTIC DOMAIN-CONTAINING PROTEIN"/>
    <property type="match status" value="1"/>
</dbReference>
<dbReference type="InterPro" id="IPR018713">
    <property type="entry name" value="MPAB/Lcp_cat_dom"/>
</dbReference>
<dbReference type="Proteomes" id="UP000234662">
    <property type="component" value="Unassembled WGS sequence"/>
</dbReference>
<proteinExistence type="predicted"/>
<sequence length="315" mass="35557">MLGTLGYDRGSRDPRRRPPGGVADTYQHDLVTRMKPSRKRPRVTRPADLVTAIGPSLAGANVIMQLANPKVGYGVHESRVPSGNAIKRPIKRGRTTGTFLAVALMGTDADKAYIHDAVGHIHDQVYSTATSPVRYSANDSRLQLWVAVCLLKYFIDQYELLYGPLSAEEKQMVLTESHPLGTALNVPRDRWPKTYDDLLVYWNTELTALRIDDPVREELRSLADLSFLEYRVGALGTLAHITIGPSLAYAIKAGLPPEFREMMRWRWSDRDERRYQRALTGFRLVDPLVAPVLRGIFRLNLVDLRVRRKLGIPVF</sequence>
<protein>
    <recommendedName>
        <fullName evidence="2">ER-bound oxygenase mpaB/mpaB'/Rubber oxygenase catalytic domain-containing protein</fullName>
    </recommendedName>
</protein>
<dbReference type="GO" id="GO:0016491">
    <property type="term" value="F:oxidoreductase activity"/>
    <property type="evidence" value="ECO:0007669"/>
    <property type="project" value="InterPro"/>
</dbReference>
<evidence type="ECO:0000313" key="4">
    <source>
        <dbReference type="Proteomes" id="UP000234662"/>
    </source>
</evidence>
<name>A0A2I1R7Z9_9ACTN</name>
<feature type="domain" description="ER-bound oxygenase mpaB/mpaB'/Rubber oxygenase catalytic" evidence="2">
    <location>
        <begin position="58"/>
        <end position="282"/>
    </location>
</feature>
<dbReference type="STRING" id="2055.BCM27_06590"/>
<dbReference type="Pfam" id="PF09995">
    <property type="entry name" value="MPAB_Lcp_cat"/>
    <property type="match status" value="1"/>
</dbReference>
<evidence type="ECO:0000313" key="3">
    <source>
        <dbReference type="EMBL" id="PKZ65281.1"/>
    </source>
</evidence>
<reference evidence="3 4" key="1">
    <citation type="submission" date="2017-12" db="EMBL/GenBank/DDBJ databases">
        <title>Phylogenetic diversity of female urinary microbiome.</title>
        <authorList>
            <person name="Thomas-White K."/>
            <person name="Wolfe A.J."/>
        </authorList>
    </citation>
    <scope>NUCLEOTIDE SEQUENCE [LARGE SCALE GENOMIC DNA]</scope>
    <source>
        <strain evidence="3 4">UMB0777</strain>
    </source>
</reference>
<comment type="caution">
    <text evidence="3">The sequence shown here is derived from an EMBL/GenBank/DDBJ whole genome shotgun (WGS) entry which is preliminary data.</text>
</comment>
<gene>
    <name evidence="3" type="ORF">CYJ73_11385</name>
</gene>
<evidence type="ECO:0000259" key="2">
    <source>
        <dbReference type="Pfam" id="PF09995"/>
    </source>
</evidence>
<feature type="region of interest" description="Disordered" evidence="1">
    <location>
        <begin position="1"/>
        <end position="24"/>
    </location>
</feature>
<dbReference type="EMBL" id="PKJC01000007">
    <property type="protein sequence ID" value="PKZ65281.1"/>
    <property type="molecule type" value="Genomic_DNA"/>
</dbReference>
<accession>A0A2I1R7Z9</accession>
<organism evidence="3 4">
    <name type="scientific">Gordonia terrae</name>
    <dbReference type="NCBI Taxonomy" id="2055"/>
    <lineage>
        <taxon>Bacteria</taxon>
        <taxon>Bacillati</taxon>
        <taxon>Actinomycetota</taxon>
        <taxon>Actinomycetes</taxon>
        <taxon>Mycobacteriales</taxon>
        <taxon>Gordoniaceae</taxon>
        <taxon>Gordonia</taxon>
    </lineage>
</organism>
<dbReference type="PANTHER" id="PTHR36151">
    <property type="entry name" value="BLR2777 PROTEIN"/>
    <property type="match status" value="1"/>
</dbReference>